<dbReference type="EMBL" id="JAEHHL010000001">
    <property type="protein sequence ID" value="MBK0398039.1"/>
    <property type="molecule type" value="Genomic_DNA"/>
</dbReference>
<feature type="chain" id="PRO_5035325611" evidence="1">
    <location>
        <begin position="23"/>
        <end position="227"/>
    </location>
</feature>
<gene>
    <name evidence="2" type="ORF">H0I76_02455</name>
</gene>
<name>A0A8J7M4D2_9RHOB</name>
<dbReference type="RefSeq" id="WP_200606552.1">
    <property type="nucleotide sequence ID" value="NZ_JAEHHL010000001.1"/>
</dbReference>
<proteinExistence type="predicted"/>
<accession>A0A8J7M4D2</accession>
<organism evidence="2 3">
    <name type="scientific">Thermohalobaculum xanthum</name>
    <dbReference type="NCBI Taxonomy" id="2753746"/>
    <lineage>
        <taxon>Bacteria</taxon>
        <taxon>Pseudomonadati</taxon>
        <taxon>Pseudomonadota</taxon>
        <taxon>Alphaproteobacteria</taxon>
        <taxon>Rhodobacterales</taxon>
        <taxon>Paracoccaceae</taxon>
        <taxon>Thermohalobaculum</taxon>
    </lineage>
</organism>
<evidence type="ECO:0000313" key="3">
    <source>
        <dbReference type="Proteomes" id="UP000655420"/>
    </source>
</evidence>
<keyword evidence="1" id="KW-0732">Signal</keyword>
<dbReference type="AlphaFoldDB" id="A0A8J7M4D2"/>
<comment type="caution">
    <text evidence="2">The sequence shown here is derived from an EMBL/GenBank/DDBJ whole genome shotgun (WGS) entry which is preliminary data.</text>
</comment>
<feature type="signal peptide" evidence="1">
    <location>
        <begin position="1"/>
        <end position="22"/>
    </location>
</feature>
<evidence type="ECO:0000256" key="1">
    <source>
        <dbReference type="SAM" id="SignalP"/>
    </source>
</evidence>
<dbReference type="Proteomes" id="UP000655420">
    <property type="component" value="Unassembled WGS sequence"/>
</dbReference>
<reference evidence="2" key="1">
    <citation type="submission" date="2020-12" db="EMBL/GenBank/DDBJ databases">
        <title>Bacterial taxonomy.</title>
        <authorList>
            <person name="Pan X."/>
        </authorList>
    </citation>
    <scope>NUCLEOTIDE SEQUENCE</scope>
    <source>
        <strain evidence="2">M0105</strain>
    </source>
</reference>
<evidence type="ECO:0000313" key="2">
    <source>
        <dbReference type="EMBL" id="MBK0398039.1"/>
    </source>
</evidence>
<sequence length="227" mass="23471">MTGTLRLAALVLGLGTALPGMAQVDTLSDAAAAAAAGECTRAAPLYEAVLAEPAAGLRKIEAGQGLALCLADGAEPWRAREIMAELLPVVLKQFGPASGGLARHHAIWAEVELRAGALNVAWRRSEAAIGALRAAGQLDPFEYSAEIYRLAAIQSKRGEGDAFLAFLDAEVGRAGSAQWAAPGDGELFGEVIGTPPGSGAPEALRLWARGGLEELDPRPIYLDLVAP</sequence>
<protein>
    <submittedName>
        <fullName evidence="2">Uncharacterized protein</fullName>
    </submittedName>
</protein>
<keyword evidence="3" id="KW-1185">Reference proteome</keyword>